<gene>
    <name evidence="2" type="ORF">A4V02_13875</name>
</gene>
<sequence length="67" mass="8285">MHEINLYQTHLTEGQWSYINKEFLENDRRKRKYSLQSVFEAILYLLASGCQWRRLPHDYPAWKSVYY</sequence>
<accession>A0A1Z2XFQ0</accession>
<dbReference type="GeneID" id="65537880"/>
<evidence type="ECO:0000313" key="3">
    <source>
        <dbReference type="Proteomes" id="UP000186351"/>
    </source>
</evidence>
<keyword evidence="3" id="KW-1185">Reference proteome</keyword>
<dbReference type="Pfam" id="PF13340">
    <property type="entry name" value="DUF4096"/>
    <property type="match status" value="1"/>
</dbReference>
<evidence type="ECO:0000313" key="2">
    <source>
        <dbReference type="EMBL" id="ARE60832.1"/>
    </source>
</evidence>
<dbReference type="AlphaFoldDB" id="A0A1V0QE58"/>
<evidence type="ECO:0000259" key="1">
    <source>
        <dbReference type="Pfam" id="PF13340"/>
    </source>
</evidence>
<organism evidence="2 3">
    <name type="scientific">Muribaculum intestinale</name>
    <dbReference type="NCBI Taxonomy" id="1796646"/>
    <lineage>
        <taxon>Bacteria</taxon>
        <taxon>Pseudomonadati</taxon>
        <taxon>Bacteroidota</taxon>
        <taxon>Bacteroidia</taxon>
        <taxon>Bacteroidales</taxon>
        <taxon>Muribaculaceae</taxon>
        <taxon>Muribaculum</taxon>
    </lineage>
</organism>
<dbReference type="RefSeq" id="WP_084274177.1">
    <property type="nucleotide sequence ID" value="NZ_CANAKJ010000051.1"/>
</dbReference>
<dbReference type="OrthoDB" id="1270539at2"/>
<dbReference type="PANTHER" id="PTHR30007">
    <property type="entry name" value="PHP DOMAIN PROTEIN"/>
    <property type="match status" value="1"/>
</dbReference>
<dbReference type="KEGG" id="pary:A4V02_13875"/>
<accession>A0A1V0QE58</accession>
<feature type="domain" description="Insertion element IS402-like" evidence="1">
    <location>
        <begin position="11"/>
        <end position="66"/>
    </location>
</feature>
<dbReference type="InterPro" id="IPR025161">
    <property type="entry name" value="IS402-like_dom"/>
</dbReference>
<proteinExistence type="predicted"/>
<protein>
    <recommendedName>
        <fullName evidence="1">Insertion element IS402-like domain-containing protein</fullName>
    </recommendedName>
</protein>
<dbReference type="PANTHER" id="PTHR30007:SF0">
    <property type="entry name" value="TRANSPOSASE"/>
    <property type="match status" value="1"/>
</dbReference>
<dbReference type="Proteomes" id="UP000186351">
    <property type="component" value="Chromosome"/>
</dbReference>
<name>A0A1V0QE58_9BACT</name>
<dbReference type="EMBL" id="CP015402">
    <property type="protein sequence ID" value="ARE60832.1"/>
    <property type="molecule type" value="Genomic_DNA"/>
</dbReference>
<reference evidence="3" key="1">
    <citation type="submission" date="2016-04" db="EMBL/GenBank/DDBJ databases">
        <title>Complete Genome Sequences of Twelve Strains of a Stable Defined Moderately Diverse Mouse Microbiota 2 (sDMDMm2).</title>
        <authorList>
            <person name="Uchimura Y."/>
            <person name="Wyss M."/>
            <person name="Brugiroux S."/>
            <person name="Limenitakis J.P."/>
            <person name="Stecher B."/>
            <person name="McCoy K.D."/>
            <person name="Macpherson A.J."/>
        </authorList>
    </citation>
    <scope>NUCLEOTIDE SEQUENCE [LARGE SCALE GENOMIC DNA]</scope>
    <source>
        <strain evidence="3">YL27</strain>
    </source>
</reference>